<dbReference type="GO" id="GO:0005078">
    <property type="term" value="F:MAP-kinase scaffold activity"/>
    <property type="evidence" value="ECO:0007669"/>
    <property type="project" value="TreeGrafter"/>
</dbReference>
<dbReference type="PANTHER" id="PTHR21601:SF0">
    <property type="entry name" value="PROTEIN SPA2-RELATED"/>
    <property type="match status" value="1"/>
</dbReference>
<gene>
    <name evidence="3" type="ORF">GALMADRAFT_205932</name>
</gene>
<dbReference type="PANTHER" id="PTHR21601">
    <property type="entry name" value="SPA2 PROTEIN"/>
    <property type="match status" value="1"/>
</dbReference>
<reference evidence="4" key="1">
    <citation type="journal article" date="2014" name="Proc. Natl. Acad. Sci. U.S.A.">
        <title>Extensive sampling of basidiomycete genomes demonstrates inadequacy of the white-rot/brown-rot paradigm for wood decay fungi.</title>
        <authorList>
            <person name="Riley R."/>
            <person name="Salamov A.A."/>
            <person name="Brown D.W."/>
            <person name="Nagy L.G."/>
            <person name="Floudas D."/>
            <person name="Held B.W."/>
            <person name="Levasseur A."/>
            <person name="Lombard V."/>
            <person name="Morin E."/>
            <person name="Otillar R."/>
            <person name="Lindquist E.A."/>
            <person name="Sun H."/>
            <person name="LaButti K.M."/>
            <person name="Schmutz J."/>
            <person name="Jabbour D."/>
            <person name="Luo H."/>
            <person name="Baker S.E."/>
            <person name="Pisabarro A.G."/>
            <person name="Walton J.D."/>
            <person name="Blanchette R.A."/>
            <person name="Henrissat B."/>
            <person name="Martin F."/>
            <person name="Cullen D."/>
            <person name="Hibbett D.S."/>
            <person name="Grigoriev I.V."/>
        </authorList>
    </citation>
    <scope>NUCLEOTIDE SEQUENCE [LARGE SCALE GENOMIC DNA]</scope>
    <source>
        <strain evidence="4">CBS 339.88</strain>
    </source>
</reference>
<feature type="region of interest" description="Disordered" evidence="1">
    <location>
        <begin position="233"/>
        <end position="284"/>
    </location>
</feature>
<dbReference type="AlphaFoldDB" id="A0A067TLW3"/>
<protein>
    <recommendedName>
        <fullName evidence="2">GIT Spa2 homology (SHD) domain-containing protein</fullName>
    </recommendedName>
</protein>
<dbReference type="OrthoDB" id="3028011at2759"/>
<dbReference type="STRING" id="685588.A0A067TLW3"/>
<name>A0A067TLW3_GALM3</name>
<sequence length="411" mass="44319">MKGSLLAAAVIDLFDFGNVNGWNSGRSKTELKNVMEAGVGWPLHVFQTVHILGSPGRVMAGKLLQSMALKRQPNPYPSPVSTPGLSSPSDHPTDACRTVGTGNHEGTTAVPSIDYLESVDTGYREVLDLLTPTSVNSPSTVRSKLTSLTLEQCHQLSSDVRDELARRTNEEGVSVLPDREGFAPQRNETRRKLATLPKAQFQNLFGDVHLELGRRCPGPKEDLSVVGLAANGDGLSSSNSSTGKRNSGDCQTTGSASCDQPSDSAYARPYRPSESKNQPKQTGLGIARTVRAKVSFRGPVIEDSDSELDNHSSLEDALGPSALLFSVKEIEENATQTTDFPSVAPWAIANPKDLTGMIVLERMYPSVGGGYADIYAGTLWKRGVKRKFLSEGGCQEDSRTYLQCYGSMEDH</sequence>
<accession>A0A067TLW3</accession>
<feature type="domain" description="GIT Spa2 homology (SHD)" evidence="2">
    <location>
        <begin position="189"/>
        <end position="219"/>
    </location>
</feature>
<keyword evidence="4" id="KW-1185">Reference proteome</keyword>
<feature type="domain" description="GIT Spa2 homology (SHD)" evidence="2">
    <location>
        <begin position="141"/>
        <end position="171"/>
    </location>
</feature>
<organism evidence="3 4">
    <name type="scientific">Galerina marginata (strain CBS 339.88)</name>
    <dbReference type="NCBI Taxonomy" id="685588"/>
    <lineage>
        <taxon>Eukaryota</taxon>
        <taxon>Fungi</taxon>
        <taxon>Dikarya</taxon>
        <taxon>Basidiomycota</taxon>
        <taxon>Agaricomycotina</taxon>
        <taxon>Agaricomycetes</taxon>
        <taxon>Agaricomycetidae</taxon>
        <taxon>Agaricales</taxon>
        <taxon>Agaricineae</taxon>
        <taxon>Strophariaceae</taxon>
        <taxon>Galerina</taxon>
    </lineage>
</organism>
<evidence type="ECO:0000313" key="3">
    <source>
        <dbReference type="EMBL" id="KDR84220.1"/>
    </source>
</evidence>
<evidence type="ECO:0000259" key="2">
    <source>
        <dbReference type="SMART" id="SM00555"/>
    </source>
</evidence>
<evidence type="ECO:0000313" key="4">
    <source>
        <dbReference type="Proteomes" id="UP000027222"/>
    </source>
</evidence>
<feature type="region of interest" description="Disordered" evidence="1">
    <location>
        <begin position="71"/>
        <end position="93"/>
    </location>
</feature>
<dbReference type="InterPro" id="IPR039892">
    <property type="entry name" value="Spa2/Sph1"/>
</dbReference>
<feature type="compositionally biased region" description="Polar residues" evidence="1">
    <location>
        <begin position="249"/>
        <end position="263"/>
    </location>
</feature>
<feature type="compositionally biased region" description="Polar residues" evidence="1">
    <location>
        <begin position="81"/>
        <end position="90"/>
    </location>
</feature>
<dbReference type="InterPro" id="IPR013724">
    <property type="entry name" value="GIT_SHD"/>
</dbReference>
<feature type="compositionally biased region" description="Low complexity" evidence="1">
    <location>
        <begin position="233"/>
        <end position="245"/>
    </location>
</feature>
<dbReference type="HOGENOM" id="CLU_669105_0_0_1"/>
<proteinExistence type="predicted"/>
<evidence type="ECO:0000256" key="1">
    <source>
        <dbReference type="SAM" id="MobiDB-lite"/>
    </source>
</evidence>
<dbReference type="Proteomes" id="UP000027222">
    <property type="component" value="Unassembled WGS sequence"/>
</dbReference>
<dbReference type="EMBL" id="KL142368">
    <property type="protein sequence ID" value="KDR84220.1"/>
    <property type="molecule type" value="Genomic_DNA"/>
</dbReference>
<dbReference type="SMART" id="SM00555">
    <property type="entry name" value="GIT"/>
    <property type="match status" value="2"/>
</dbReference>